<proteinExistence type="inferred from homology"/>
<dbReference type="Proteomes" id="UP001140502">
    <property type="component" value="Unassembled WGS sequence"/>
</dbReference>
<dbReference type="InterPro" id="IPR050565">
    <property type="entry name" value="LYPA1-2/EST-like"/>
</dbReference>
<feature type="domain" description="Phospholipase/carboxylesterase/thioesterase" evidence="2">
    <location>
        <begin position="34"/>
        <end position="184"/>
    </location>
</feature>
<dbReference type="GO" id="GO:0052689">
    <property type="term" value="F:carboxylic ester hydrolase activity"/>
    <property type="evidence" value="ECO:0007669"/>
    <property type="project" value="TreeGrafter"/>
</dbReference>
<comment type="caution">
    <text evidence="3">The sequence shown here is derived from an EMBL/GenBank/DDBJ whole genome shotgun (WGS) entry which is preliminary data.</text>
</comment>
<dbReference type="Pfam" id="PF02230">
    <property type="entry name" value="Abhydrolase_2"/>
    <property type="match status" value="1"/>
</dbReference>
<dbReference type="InterPro" id="IPR029058">
    <property type="entry name" value="AB_hydrolase_fold"/>
</dbReference>
<protein>
    <recommendedName>
        <fullName evidence="2">Phospholipase/carboxylesterase/thioesterase domain-containing protein</fullName>
    </recommendedName>
</protein>
<dbReference type="SUPFAM" id="SSF53474">
    <property type="entry name" value="alpha/beta-Hydrolases"/>
    <property type="match status" value="1"/>
</dbReference>
<dbReference type="Gene3D" id="3.40.50.1820">
    <property type="entry name" value="alpha/beta hydrolase"/>
    <property type="match status" value="1"/>
</dbReference>
<evidence type="ECO:0000313" key="3">
    <source>
        <dbReference type="EMBL" id="KAJ4319152.1"/>
    </source>
</evidence>
<dbReference type="OrthoDB" id="2418081at2759"/>
<evidence type="ECO:0000259" key="2">
    <source>
        <dbReference type="Pfam" id="PF02230"/>
    </source>
</evidence>
<dbReference type="PANTHER" id="PTHR10655">
    <property type="entry name" value="LYSOPHOSPHOLIPASE-RELATED"/>
    <property type="match status" value="1"/>
</dbReference>
<evidence type="ECO:0000313" key="4">
    <source>
        <dbReference type="Proteomes" id="UP001140502"/>
    </source>
</evidence>
<gene>
    <name evidence="3" type="ORF">N0V84_006514</name>
</gene>
<dbReference type="GO" id="GO:0008474">
    <property type="term" value="F:palmitoyl-(protein) hydrolase activity"/>
    <property type="evidence" value="ECO:0007669"/>
    <property type="project" value="TreeGrafter"/>
</dbReference>
<keyword evidence="4" id="KW-1185">Reference proteome</keyword>
<dbReference type="AlphaFoldDB" id="A0A9W9BMY2"/>
<name>A0A9W9BMY2_9HYPO</name>
<dbReference type="GO" id="GO:0005737">
    <property type="term" value="C:cytoplasm"/>
    <property type="evidence" value="ECO:0007669"/>
    <property type="project" value="TreeGrafter"/>
</dbReference>
<dbReference type="EMBL" id="JAPEUR010000129">
    <property type="protein sequence ID" value="KAJ4319152.1"/>
    <property type="molecule type" value="Genomic_DNA"/>
</dbReference>
<accession>A0A9W9BMY2</accession>
<organism evidence="3 4">
    <name type="scientific">Fusarium piperis</name>
    <dbReference type="NCBI Taxonomy" id="1435070"/>
    <lineage>
        <taxon>Eukaryota</taxon>
        <taxon>Fungi</taxon>
        <taxon>Dikarya</taxon>
        <taxon>Ascomycota</taxon>
        <taxon>Pezizomycotina</taxon>
        <taxon>Sordariomycetes</taxon>
        <taxon>Hypocreomycetidae</taxon>
        <taxon>Hypocreales</taxon>
        <taxon>Nectriaceae</taxon>
        <taxon>Fusarium</taxon>
        <taxon>Fusarium solani species complex</taxon>
    </lineage>
</organism>
<reference evidence="3" key="1">
    <citation type="submission" date="2022-10" db="EMBL/GenBank/DDBJ databases">
        <title>Tapping the CABI collections for fungal endophytes: first genome assemblies for Collariella, Neodidymelliopsis, Ascochyta clinopodiicola, Didymella pomorum, Didymosphaeria variabile, Neocosmospora piperis and Neocucurbitaria cava.</title>
        <authorList>
            <person name="Hill R."/>
        </authorList>
    </citation>
    <scope>NUCLEOTIDE SEQUENCE</scope>
    <source>
        <strain evidence="3">IMI 366586</strain>
    </source>
</reference>
<dbReference type="InterPro" id="IPR003140">
    <property type="entry name" value="PLipase/COase/thioEstase"/>
</dbReference>
<dbReference type="PANTHER" id="PTHR10655:SF63">
    <property type="entry name" value="PHOSPHOLIPASE_CARBOXYLESTERASE_THIOESTERASE DOMAIN-CONTAINING PROTEIN"/>
    <property type="match status" value="1"/>
</dbReference>
<comment type="similarity">
    <text evidence="1">Belongs to the AB hydrolase superfamily. AB hydrolase 2 family.</text>
</comment>
<evidence type="ECO:0000256" key="1">
    <source>
        <dbReference type="ARBA" id="ARBA00006499"/>
    </source>
</evidence>
<sequence>MSQTVILYCYQANTNDAQELSSELTMEAQELQRSVVEPTRLHNTTFILLHDRGSSGAELQSTLCEALLPNLVSQLAPGARFVFPDGPLTSPTGGRDWYALEHPNLECGDAASLDQWRHVMYAAEQVDMVVEDELQLIGRENIFLGGVGKGCAVAMMTLLEMEHPLGGFVGFGGWMPFVRDMKDVATMGMIQTPDLPSSHNGQHNQGGIGGMAPGLDSGLIDPRLLTIQNEPQQQPLPQAIALPPLFTQPDQSAEARHQRVAYFLRQFEWTEAGRLKYEKALSTKTPIVLMHSPNDDTVDRSHSKEAQMMLMQLGYYASLGESDTGHTITRGVLGDLISTLLDVLPFRNDALRSDLINFMMGSAIWGVSHTT</sequence>